<dbReference type="AlphaFoldDB" id="A0A4U5JVY2"/>
<dbReference type="PROSITE" id="PS51257">
    <property type="entry name" value="PROKAR_LIPOPROTEIN"/>
    <property type="match status" value="1"/>
</dbReference>
<accession>A0A4U5JVY2</accession>
<dbReference type="Gene3D" id="1.20.1440.20">
    <property type="entry name" value="LemA-like domain"/>
    <property type="match status" value="1"/>
</dbReference>
<evidence type="ECO:0000256" key="3">
    <source>
        <dbReference type="ARBA" id="ARBA00022692"/>
    </source>
</evidence>
<dbReference type="EMBL" id="SZUA01000001">
    <property type="protein sequence ID" value="TKR34084.1"/>
    <property type="molecule type" value="Genomic_DNA"/>
</dbReference>
<evidence type="ECO:0000256" key="5">
    <source>
        <dbReference type="ARBA" id="ARBA00023136"/>
    </source>
</evidence>
<dbReference type="InterPro" id="IPR007156">
    <property type="entry name" value="MamQ_LemA"/>
</dbReference>
<keyword evidence="3" id="KW-0812">Transmembrane</keyword>
<evidence type="ECO:0000256" key="4">
    <source>
        <dbReference type="ARBA" id="ARBA00022989"/>
    </source>
</evidence>
<name>A0A4U5JVY2_9GAMM</name>
<dbReference type="OrthoDB" id="9804152at2"/>
<dbReference type="RefSeq" id="WP_137266287.1">
    <property type="nucleotide sequence ID" value="NZ_SZUA01000001.1"/>
</dbReference>
<dbReference type="Proteomes" id="UP000308707">
    <property type="component" value="Unassembled WGS sequence"/>
</dbReference>
<comment type="caution">
    <text evidence="7">The sequence shown here is derived from an EMBL/GenBank/DDBJ whole genome shotgun (WGS) entry which is preliminary data.</text>
</comment>
<keyword evidence="8" id="KW-1185">Reference proteome</keyword>
<evidence type="ECO:0000256" key="1">
    <source>
        <dbReference type="ARBA" id="ARBA00004167"/>
    </source>
</evidence>
<evidence type="ECO:0000256" key="2">
    <source>
        <dbReference type="ARBA" id="ARBA00008854"/>
    </source>
</evidence>
<dbReference type="GO" id="GO:0016020">
    <property type="term" value="C:membrane"/>
    <property type="evidence" value="ECO:0007669"/>
    <property type="project" value="UniProtKB-SubCell"/>
</dbReference>
<keyword evidence="4" id="KW-1133">Transmembrane helix</keyword>
<evidence type="ECO:0000313" key="7">
    <source>
        <dbReference type="EMBL" id="TKR34084.1"/>
    </source>
</evidence>
<organism evidence="7 8">
    <name type="scientific">Luteimonas gilva</name>
    <dbReference type="NCBI Taxonomy" id="2572684"/>
    <lineage>
        <taxon>Bacteria</taxon>
        <taxon>Pseudomonadati</taxon>
        <taxon>Pseudomonadota</taxon>
        <taxon>Gammaproteobacteria</taxon>
        <taxon>Lysobacterales</taxon>
        <taxon>Lysobacteraceae</taxon>
        <taxon>Luteimonas</taxon>
    </lineage>
</organism>
<evidence type="ECO:0000313" key="8">
    <source>
        <dbReference type="Proteomes" id="UP000308707"/>
    </source>
</evidence>
<sequence length="212" mass="23585">MRITSSLRFVLLAVLAMLLSGCGYNQIQQKDEAVKAGWSEVLNQYKRRADLIPNLVSTVKGYAAHEAQVLTAVTEARAKVSQINVNADDAESLAKFQQAQGELSSALSRLMVVTENYPNLKADQSFLGLQTQLEGTENRITVARGRYIQLVQDYNTYIRSFPQNLVAMVFGYKPKPNFTVENEAQIQNAPTVDFNQPPAQQPQQQPQPQPAN</sequence>
<dbReference type="SUPFAM" id="SSF140478">
    <property type="entry name" value="LemA-like"/>
    <property type="match status" value="1"/>
</dbReference>
<reference evidence="7 8" key="1">
    <citation type="submission" date="2019-04" db="EMBL/GenBank/DDBJ databases">
        <title>Reference strain of H23.</title>
        <authorList>
            <person name="Luo X."/>
        </authorList>
    </citation>
    <scope>NUCLEOTIDE SEQUENCE [LARGE SCALE GENOMIC DNA]</scope>
    <source>
        <strain evidence="7 8">H23</strain>
    </source>
</reference>
<dbReference type="PANTHER" id="PTHR34478">
    <property type="entry name" value="PROTEIN LEMA"/>
    <property type="match status" value="1"/>
</dbReference>
<dbReference type="Pfam" id="PF04011">
    <property type="entry name" value="LemA"/>
    <property type="match status" value="1"/>
</dbReference>
<gene>
    <name evidence="7" type="ORF">FCE95_07410</name>
</gene>
<comment type="similarity">
    <text evidence="2">Belongs to the LemA family.</text>
</comment>
<evidence type="ECO:0000256" key="6">
    <source>
        <dbReference type="SAM" id="MobiDB-lite"/>
    </source>
</evidence>
<comment type="subcellular location">
    <subcellularLocation>
        <location evidence="1">Membrane</location>
        <topology evidence="1">Single-pass membrane protein</topology>
    </subcellularLocation>
</comment>
<dbReference type="InterPro" id="IPR023353">
    <property type="entry name" value="LemA-like_dom_sf"/>
</dbReference>
<protein>
    <submittedName>
        <fullName evidence="7">LemA family protein</fullName>
    </submittedName>
</protein>
<dbReference type="PANTHER" id="PTHR34478:SF2">
    <property type="entry name" value="MEMBRANE PROTEIN"/>
    <property type="match status" value="1"/>
</dbReference>
<keyword evidence="5" id="KW-0472">Membrane</keyword>
<proteinExistence type="inferred from homology"/>
<feature type="region of interest" description="Disordered" evidence="6">
    <location>
        <begin position="187"/>
        <end position="212"/>
    </location>
</feature>